<dbReference type="PANTHER" id="PTHR19300">
    <property type="entry name" value="BETA-1,4-GALACTOSYLTRANSFERASE"/>
    <property type="match status" value="1"/>
</dbReference>
<evidence type="ECO:0000256" key="2">
    <source>
        <dbReference type="ARBA" id="ARBA00004922"/>
    </source>
</evidence>
<comment type="pathway">
    <text evidence="2">Protein modification; protein glycosylation.</text>
</comment>
<organism evidence="13">
    <name type="scientific">viral metagenome</name>
    <dbReference type="NCBI Taxonomy" id="1070528"/>
    <lineage>
        <taxon>unclassified sequences</taxon>
        <taxon>metagenomes</taxon>
        <taxon>organismal metagenomes</taxon>
    </lineage>
</organism>
<evidence type="ECO:0000256" key="10">
    <source>
        <dbReference type="ARBA" id="ARBA00023180"/>
    </source>
</evidence>
<dbReference type="Gene3D" id="3.90.550.10">
    <property type="entry name" value="Spore Coat Polysaccharide Biosynthesis Protein SpsA, Chain A"/>
    <property type="match status" value="1"/>
</dbReference>
<evidence type="ECO:0000256" key="5">
    <source>
        <dbReference type="ARBA" id="ARBA00022679"/>
    </source>
</evidence>
<evidence type="ECO:0000256" key="7">
    <source>
        <dbReference type="ARBA" id="ARBA00022968"/>
    </source>
</evidence>
<evidence type="ECO:0008006" key="14">
    <source>
        <dbReference type="Google" id="ProtNLM"/>
    </source>
</evidence>
<keyword evidence="9" id="KW-0472">Membrane</keyword>
<dbReference type="Pfam" id="PF13733">
    <property type="entry name" value="Glyco_transf_7N"/>
    <property type="match status" value="1"/>
</dbReference>
<evidence type="ECO:0000256" key="9">
    <source>
        <dbReference type="ARBA" id="ARBA00023136"/>
    </source>
</evidence>
<dbReference type="PRINTS" id="PR02050">
    <property type="entry name" value="B14GALTRFASE"/>
</dbReference>
<dbReference type="GO" id="GO:0008378">
    <property type="term" value="F:galactosyltransferase activity"/>
    <property type="evidence" value="ECO:0007669"/>
    <property type="project" value="TreeGrafter"/>
</dbReference>
<evidence type="ECO:0000256" key="4">
    <source>
        <dbReference type="ARBA" id="ARBA00022676"/>
    </source>
</evidence>
<evidence type="ECO:0000256" key="6">
    <source>
        <dbReference type="ARBA" id="ARBA00022692"/>
    </source>
</evidence>
<keyword evidence="7" id="KW-0735">Signal-anchor</keyword>
<comment type="subcellular location">
    <subcellularLocation>
        <location evidence="1">Membrane</location>
        <topology evidence="1">Single-pass type II membrane protein</topology>
    </subcellularLocation>
</comment>
<keyword evidence="8" id="KW-1133">Transmembrane helix</keyword>
<dbReference type="UniPathway" id="UPA00378"/>
<feature type="domain" description="Galactosyltransferase C-terminal" evidence="11">
    <location>
        <begin position="110"/>
        <end position="156"/>
    </location>
</feature>
<dbReference type="EMBL" id="MN740707">
    <property type="protein sequence ID" value="QHU09276.1"/>
    <property type="molecule type" value="Genomic_DNA"/>
</dbReference>
<keyword evidence="4" id="KW-0328">Glycosyltransferase</keyword>
<evidence type="ECO:0000256" key="1">
    <source>
        <dbReference type="ARBA" id="ARBA00004606"/>
    </source>
</evidence>
<dbReference type="AlphaFoldDB" id="A0A6C0JWT7"/>
<evidence type="ECO:0000256" key="8">
    <source>
        <dbReference type="ARBA" id="ARBA00022989"/>
    </source>
</evidence>
<dbReference type="InterPro" id="IPR027995">
    <property type="entry name" value="Galactosyl_T_N"/>
</dbReference>
<dbReference type="InterPro" id="IPR029044">
    <property type="entry name" value="Nucleotide-diphossugar_trans"/>
</dbReference>
<dbReference type="InterPro" id="IPR027791">
    <property type="entry name" value="Galactosyl_T_C"/>
</dbReference>
<feature type="domain" description="Galactosyltransferase N-terminal" evidence="12">
    <location>
        <begin position="6"/>
        <end position="91"/>
    </location>
</feature>
<keyword evidence="5" id="KW-0808">Transferase</keyword>
<protein>
    <recommendedName>
        <fullName evidence="14">Galactosyltransferase C-terminal domain-containing protein</fullName>
    </recommendedName>
</protein>
<dbReference type="SUPFAM" id="SSF53448">
    <property type="entry name" value="Nucleotide-diphospho-sugar transferases"/>
    <property type="match status" value="1"/>
</dbReference>
<dbReference type="GO" id="GO:0006688">
    <property type="term" value="P:glycosphingolipid biosynthetic process"/>
    <property type="evidence" value="ECO:0007669"/>
    <property type="project" value="TreeGrafter"/>
</dbReference>
<sequence length="255" mass="30412">MSIGPKTIFIIPYRSRETQMKYFIQYFETRVRNQPDMEDAEYFFIHQNDKRPFNRGAMKNIGFIVFSKKYSNWRDITFVFHDIDQYPKSDVVFPYKTTHGVVAHYYGFLNTLGGALAIKGSDYYKTKGYCNFWSWGYEDNILQNRVLSQNLSIDRSIFYKATDTQHLINVSTDGPLRMVSKHDVQRYVSNVLDNLYSIKNLSFTEKDHMIDVNLFDTFFKPSPLYVYNLKSNELNLYSYLFKKKNVIHRNRKWNL</sequence>
<dbReference type="GO" id="GO:0033842">
    <property type="term" value="F:N-acetyl-beta-glucosaminyl-derivative 4-beta-N-acetylgalactosaminyltransferase activity"/>
    <property type="evidence" value="ECO:0007669"/>
    <property type="project" value="TreeGrafter"/>
</dbReference>
<dbReference type="Pfam" id="PF02709">
    <property type="entry name" value="Glyco_transf_7C"/>
    <property type="match status" value="1"/>
</dbReference>
<evidence type="ECO:0000256" key="3">
    <source>
        <dbReference type="ARBA" id="ARBA00005735"/>
    </source>
</evidence>
<evidence type="ECO:0000313" key="13">
    <source>
        <dbReference type="EMBL" id="QHU09276.1"/>
    </source>
</evidence>
<keyword evidence="10" id="KW-0325">Glycoprotein</keyword>
<keyword evidence="6" id="KW-0812">Transmembrane</keyword>
<dbReference type="InterPro" id="IPR003859">
    <property type="entry name" value="Galactosyl_T"/>
</dbReference>
<accession>A0A6C0JWT7</accession>
<evidence type="ECO:0000259" key="11">
    <source>
        <dbReference type="Pfam" id="PF02709"/>
    </source>
</evidence>
<dbReference type="PANTHER" id="PTHR19300:SF57">
    <property type="entry name" value="BETA-1,4-N-ACETYLGALACTOSAMINYLTRANSFERASE"/>
    <property type="match status" value="1"/>
</dbReference>
<name>A0A6C0JWT7_9ZZZZ</name>
<dbReference type="GO" id="GO:0016020">
    <property type="term" value="C:membrane"/>
    <property type="evidence" value="ECO:0007669"/>
    <property type="project" value="UniProtKB-SubCell"/>
</dbReference>
<proteinExistence type="inferred from homology"/>
<dbReference type="GO" id="GO:0005975">
    <property type="term" value="P:carbohydrate metabolic process"/>
    <property type="evidence" value="ECO:0007669"/>
    <property type="project" value="InterPro"/>
</dbReference>
<dbReference type="GO" id="GO:0005794">
    <property type="term" value="C:Golgi apparatus"/>
    <property type="evidence" value="ECO:0007669"/>
    <property type="project" value="TreeGrafter"/>
</dbReference>
<reference evidence="13" key="1">
    <citation type="journal article" date="2020" name="Nature">
        <title>Giant virus diversity and host interactions through global metagenomics.</title>
        <authorList>
            <person name="Schulz F."/>
            <person name="Roux S."/>
            <person name="Paez-Espino D."/>
            <person name="Jungbluth S."/>
            <person name="Walsh D.A."/>
            <person name="Denef V.J."/>
            <person name="McMahon K.D."/>
            <person name="Konstantinidis K.T."/>
            <person name="Eloe-Fadrosh E.A."/>
            <person name="Kyrpides N.C."/>
            <person name="Woyke T."/>
        </authorList>
    </citation>
    <scope>NUCLEOTIDE SEQUENCE</scope>
    <source>
        <strain evidence="13">GVMAG-S-1074260-58</strain>
    </source>
</reference>
<comment type="similarity">
    <text evidence="3">Belongs to the glycosyltransferase 7 family.</text>
</comment>
<evidence type="ECO:0000259" key="12">
    <source>
        <dbReference type="Pfam" id="PF13733"/>
    </source>
</evidence>